<sequence length="283" mass="30636">MSMDVEQLEESSRVSWLILKASWIKADIAQERSSGKEDNTYDRRSRIGSQIELVPVRDRVLEHPYRAQDTKKAMLLHLIPGKATAPSDDDDEEEKDNGKDYIVYCADEIGPSQLDNAPQPSQPTQQYNTCCNQSIKLNTLQIIRLPFTFSKAWHQPHHVPTSTPWHQRPLEAGGEVASRGENSDSSWDPPPASPDSIARAITAGPSILDIGCDEQTGSPGGKVGAADQRRRNGNQGGGGGGEPLGDCCLQPHRGVGWQDGGDVLCVVGSGCQVGEDRRGGEGS</sequence>
<dbReference type="AlphaFoldDB" id="Q10FD3"/>
<evidence type="ECO:0000313" key="2">
    <source>
        <dbReference type="EMBL" id="AAP03378.1"/>
    </source>
</evidence>
<accession>Q10FD3</accession>
<evidence type="ECO:0000256" key="1">
    <source>
        <dbReference type="SAM" id="MobiDB-lite"/>
    </source>
</evidence>
<gene>
    <name evidence="2" type="ORF">OSJNBb0113I20.12</name>
</gene>
<protein>
    <submittedName>
        <fullName evidence="2">Uncharacterized protein</fullName>
    </submittedName>
</protein>
<dbReference type="Proteomes" id="UP000000763">
    <property type="component" value="Chromosome 3"/>
</dbReference>
<reference evidence="3" key="2">
    <citation type="journal article" date="2008" name="Nucleic Acids Res.">
        <title>The rice annotation project database (RAP-DB): 2008 update.</title>
        <authorList>
            <consortium name="The rice annotation project (RAP)"/>
        </authorList>
    </citation>
    <scope>GENOME REANNOTATION</scope>
    <source>
        <strain evidence="3">cv. Nipponbare</strain>
    </source>
</reference>
<organism evidence="2 3">
    <name type="scientific">Oryza sativa subsp. japonica</name>
    <name type="common">Rice</name>
    <dbReference type="NCBI Taxonomy" id="39947"/>
    <lineage>
        <taxon>Eukaryota</taxon>
        <taxon>Viridiplantae</taxon>
        <taxon>Streptophyta</taxon>
        <taxon>Embryophyta</taxon>
        <taxon>Tracheophyta</taxon>
        <taxon>Spermatophyta</taxon>
        <taxon>Magnoliopsida</taxon>
        <taxon>Liliopsida</taxon>
        <taxon>Poales</taxon>
        <taxon>Poaceae</taxon>
        <taxon>BOP clade</taxon>
        <taxon>Oryzoideae</taxon>
        <taxon>Oryzeae</taxon>
        <taxon>Oryzinae</taxon>
        <taxon>Oryza</taxon>
        <taxon>Oryza sativa</taxon>
    </lineage>
</organism>
<name>Q10FD3_ORYSJ</name>
<evidence type="ECO:0000313" key="3">
    <source>
        <dbReference type="Proteomes" id="UP000000763"/>
    </source>
</evidence>
<feature type="region of interest" description="Disordered" evidence="1">
    <location>
        <begin position="155"/>
        <end position="197"/>
    </location>
</feature>
<proteinExistence type="predicted"/>
<reference evidence="3" key="1">
    <citation type="journal article" date="2005" name="Nature">
        <title>The map-based sequence of the rice genome.</title>
        <authorList>
            <consortium name="International rice genome sequencing project (IRGSP)"/>
            <person name="Matsumoto T."/>
            <person name="Wu J."/>
            <person name="Kanamori H."/>
            <person name="Katayose Y."/>
            <person name="Fujisawa M."/>
            <person name="Namiki N."/>
            <person name="Mizuno H."/>
            <person name="Yamamoto K."/>
            <person name="Antonio B.A."/>
            <person name="Baba T."/>
            <person name="Sakata K."/>
            <person name="Nagamura Y."/>
            <person name="Aoki H."/>
            <person name="Arikawa K."/>
            <person name="Arita K."/>
            <person name="Bito T."/>
            <person name="Chiden Y."/>
            <person name="Fujitsuka N."/>
            <person name="Fukunaka R."/>
            <person name="Hamada M."/>
            <person name="Harada C."/>
            <person name="Hayashi A."/>
            <person name="Hijishita S."/>
            <person name="Honda M."/>
            <person name="Hosokawa S."/>
            <person name="Ichikawa Y."/>
            <person name="Idonuma A."/>
            <person name="Iijima M."/>
            <person name="Ikeda M."/>
            <person name="Ikeno M."/>
            <person name="Ito K."/>
            <person name="Ito S."/>
            <person name="Ito T."/>
            <person name="Ito Y."/>
            <person name="Ito Y."/>
            <person name="Iwabuchi A."/>
            <person name="Kamiya K."/>
            <person name="Karasawa W."/>
            <person name="Kurita K."/>
            <person name="Katagiri S."/>
            <person name="Kikuta A."/>
            <person name="Kobayashi H."/>
            <person name="Kobayashi N."/>
            <person name="Machita K."/>
            <person name="Maehara T."/>
            <person name="Masukawa M."/>
            <person name="Mizubayashi T."/>
            <person name="Mukai Y."/>
            <person name="Nagasaki H."/>
            <person name="Nagata Y."/>
            <person name="Naito S."/>
            <person name="Nakashima M."/>
            <person name="Nakama Y."/>
            <person name="Nakamichi Y."/>
            <person name="Nakamura M."/>
            <person name="Meguro A."/>
            <person name="Negishi M."/>
            <person name="Ohta I."/>
            <person name="Ohta T."/>
            <person name="Okamoto M."/>
            <person name="Ono N."/>
            <person name="Saji S."/>
            <person name="Sakaguchi M."/>
            <person name="Sakai K."/>
            <person name="Shibata M."/>
            <person name="Shimokawa T."/>
            <person name="Song J."/>
            <person name="Takazaki Y."/>
            <person name="Terasawa K."/>
            <person name="Tsugane M."/>
            <person name="Tsuji K."/>
            <person name="Ueda S."/>
            <person name="Waki K."/>
            <person name="Yamagata H."/>
            <person name="Yamamoto M."/>
            <person name="Yamamoto S."/>
            <person name="Yamane H."/>
            <person name="Yoshiki S."/>
            <person name="Yoshihara R."/>
            <person name="Yukawa K."/>
            <person name="Zhong H."/>
            <person name="Yano M."/>
            <person name="Yuan Q."/>
            <person name="Ouyang S."/>
            <person name="Liu J."/>
            <person name="Jones K.M."/>
            <person name="Gansberger K."/>
            <person name="Moffat K."/>
            <person name="Hill J."/>
            <person name="Bera J."/>
            <person name="Fadrosh D."/>
            <person name="Jin S."/>
            <person name="Johri S."/>
            <person name="Kim M."/>
            <person name="Overton L."/>
            <person name="Reardon M."/>
            <person name="Tsitrin T."/>
            <person name="Vuong H."/>
            <person name="Weaver B."/>
            <person name="Ciecko A."/>
            <person name="Tallon L."/>
            <person name="Jackson J."/>
            <person name="Pai G."/>
            <person name="Aken S.V."/>
            <person name="Utterback T."/>
            <person name="Reidmuller S."/>
            <person name="Feldblyum T."/>
            <person name="Hsiao J."/>
            <person name="Zismann V."/>
            <person name="Iobst S."/>
            <person name="de Vazeille A.R."/>
            <person name="Buell C.R."/>
            <person name="Ying K."/>
            <person name="Li Y."/>
            <person name="Lu T."/>
            <person name="Huang Y."/>
            <person name="Zhao Q."/>
            <person name="Feng Q."/>
            <person name="Zhang L."/>
            <person name="Zhu J."/>
            <person name="Weng Q."/>
            <person name="Mu J."/>
            <person name="Lu Y."/>
            <person name="Fan D."/>
            <person name="Liu Y."/>
            <person name="Guan J."/>
            <person name="Zhang Y."/>
            <person name="Yu S."/>
            <person name="Liu X."/>
            <person name="Zhang Y."/>
            <person name="Hong G."/>
            <person name="Han B."/>
            <person name="Choisne N."/>
            <person name="Demange N."/>
            <person name="Orjeda G."/>
            <person name="Samain S."/>
            <person name="Cattolico L."/>
            <person name="Pelletier E."/>
            <person name="Couloux A."/>
            <person name="Segurens B."/>
            <person name="Wincker P."/>
            <person name="D'Hont A."/>
            <person name="Scarpelli C."/>
            <person name="Weissenbach J."/>
            <person name="Salanoubat M."/>
            <person name="Quetier F."/>
            <person name="Yu Y."/>
            <person name="Kim H.R."/>
            <person name="Rambo T."/>
            <person name="Currie J."/>
            <person name="Collura K."/>
            <person name="Luo M."/>
            <person name="Yang T."/>
            <person name="Ammiraju J.S.S."/>
            <person name="Engler F."/>
            <person name="Soderlund C."/>
            <person name="Wing R.A."/>
            <person name="Palmer L.E."/>
            <person name="de la Bastide M."/>
            <person name="Spiegel L."/>
            <person name="Nascimento L."/>
            <person name="Zutavern T."/>
            <person name="O'Shaughnessy A."/>
            <person name="Dike S."/>
            <person name="Dedhia N."/>
            <person name="Preston R."/>
            <person name="Balija V."/>
            <person name="McCombie W.R."/>
            <person name="Chow T."/>
            <person name="Chen H."/>
            <person name="Chung M."/>
            <person name="Chen C."/>
            <person name="Shaw J."/>
            <person name="Wu H."/>
            <person name="Hsiao K."/>
            <person name="Chao Y."/>
            <person name="Chu M."/>
            <person name="Cheng C."/>
            <person name="Hour A."/>
            <person name="Lee P."/>
            <person name="Lin S."/>
            <person name="Lin Y."/>
            <person name="Liou J."/>
            <person name="Liu S."/>
            <person name="Hsing Y."/>
            <person name="Raghuvanshi S."/>
            <person name="Mohanty A."/>
            <person name="Bharti A.K."/>
            <person name="Gaur A."/>
            <person name="Gupta V."/>
            <person name="Kumar D."/>
            <person name="Ravi V."/>
            <person name="Vij S."/>
            <person name="Kapur A."/>
            <person name="Khurana P."/>
            <person name="Khurana P."/>
            <person name="Khurana J.P."/>
            <person name="Tyagi A.K."/>
            <person name="Gaikwad K."/>
            <person name="Singh A."/>
            <person name="Dalal V."/>
            <person name="Srivastava S."/>
            <person name="Dixit A."/>
            <person name="Pal A.K."/>
            <person name="Ghazi I.A."/>
            <person name="Yadav M."/>
            <person name="Pandit A."/>
            <person name="Bhargava A."/>
            <person name="Sureshbabu K."/>
            <person name="Batra K."/>
            <person name="Sharma T.R."/>
            <person name="Mohapatra T."/>
            <person name="Singh N.K."/>
            <person name="Messing J."/>
            <person name="Nelson A.B."/>
            <person name="Fuks G."/>
            <person name="Kavchok S."/>
            <person name="Keizer G."/>
            <person name="Linton E."/>
            <person name="Llaca V."/>
            <person name="Song R."/>
            <person name="Tanyolac B."/>
            <person name="Young S."/>
            <person name="Ho-Il K."/>
            <person name="Hahn J.H."/>
            <person name="Sangsakoo G."/>
            <person name="Vanavichit A."/>
            <person name="de Mattos Luiz.A.T."/>
            <person name="Zimmer P.D."/>
            <person name="Malone G."/>
            <person name="Dellagostin O."/>
            <person name="de Oliveira A.C."/>
            <person name="Bevan M."/>
            <person name="Bancroft I."/>
            <person name="Minx P."/>
            <person name="Cordum H."/>
            <person name="Wilson R."/>
            <person name="Cheng Z."/>
            <person name="Jin W."/>
            <person name="Jiang J."/>
            <person name="Leong S.A."/>
            <person name="Iwama H."/>
            <person name="Gojobori T."/>
            <person name="Itoh T."/>
            <person name="Niimura Y."/>
            <person name="Fujii Y."/>
            <person name="Habara T."/>
            <person name="Sakai H."/>
            <person name="Sato Y."/>
            <person name="Wilson G."/>
            <person name="Kumar K."/>
            <person name="McCouch S."/>
            <person name="Juretic N."/>
            <person name="Hoen D."/>
            <person name="Wright S."/>
            <person name="Bruskiewich R."/>
            <person name="Bureau T."/>
            <person name="Miyao A."/>
            <person name="Hirochika H."/>
            <person name="Nishikawa T."/>
            <person name="Kadowaki K."/>
            <person name="Sugiura M."/>
            <person name="Burr B."/>
            <person name="Sasaki T."/>
        </authorList>
    </citation>
    <scope>NUCLEOTIDE SEQUENCE [LARGE SCALE GENOMIC DNA]</scope>
    <source>
        <strain evidence="3">cv. Nipponbare</strain>
    </source>
</reference>
<feature type="region of interest" description="Disordered" evidence="1">
    <location>
        <begin position="213"/>
        <end position="245"/>
    </location>
</feature>
<dbReference type="EMBL" id="AC116369">
    <property type="protein sequence ID" value="AAP03378.1"/>
    <property type="molecule type" value="Genomic_DNA"/>
</dbReference>
<feature type="compositionally biased region" description="Gly residues" evidence="1">
    <location>
        <begin position="234"/>
        <end position="243"/>
    </location>
</feature>